<evidence type="ECO:0000256" key="1">
    <source>
        <dbReference type="ARBA" id="ARBA00004167"/>
    </source>
</evidence>
<evidence type="ECO:0000313" key="8">
    <source>
        <dbReference type="Proteomes" id="UP000017836"/>
    </source>
</evidence>
<feature type="region of interest" description="Disordered" evidence="6">
    <location>
        <begin position="1"/>
        <end position="31"/>
    </location>
</feature>
<evidence type="ECO:0000256" key="4">
    <source>
        <dbReference type="ARBA" id="ARBA00023136"/>
    </source>
</evidence>
<evidence type="ECO:0000256" key="5">
    <source>
        <dbReference type="ARBA" id="ARBA00035114"/>
    </source>
</evidence>
<keyword evidence="4" id="KW-0472">Membrane</keyword>
<comment type="similarity">
    <text evidence="5">Belongs to the ROH1 family.</text>
</comment>
<accession>W1NLM7</accession>
<dbReference type="PANTHER" id="PTHR31509">
    <property type="entry name" value="BPS1-LIKE PROTEIN"/>
    <property type="match status" value="1"/>
</dbReference>
<dbReference type="EMBL" id="KI397142">
    <property type="protein sequence ID" value="ERM96443.1"/>
    <property type="molecule type" value="Genomic_DNA"/>
</dbReference>
<evidence type="ECO:0000256" key="6">
    <source>
        <dbReference type="SAM" id="MobiDB-lite"/>
    </source>
</evidence>
<keyword evidence="3" id="KW-1133">Transmembrane helix</keyword>
<dbReference type="AlphaFoldDB" id="W1NLM7"/>
<organism evidence="7 8">
    <name type="scientific">Amborella trichopoda</name>
    <dbReference type="NCBI Taxonomy" id="13333"/>
    <lineage>
        <taxon>Eukaryota</taxon>
        <taxon>Viridiplantae</taxon>
        <taxon>Streptophyta</taxon>
        <taxon>Embryophyta</taxon>
        <taxon>Tracheophyta</taxon>
        <taxon>Spermatophyta</taxon>
        <taxon>Magnoliopsida</taxon>
        <taxon>Amborellales</taxon>
        <taxon>Amborellaceae</taxon>
        <taxon>Amborella</taxon>
    </lineage>
</organism>
<dbReference type="HOGENOM" id="CLU_034894_0_0_1"/>
<keyword evidence="2" id="KW-0812">Transmembrane</keyword>
<protein>
    <recommendedName>
        <fullName evidence="9">Protein BPS1, chloroplastic</fullName>
    </recommendedName>
</protein>
<dbReference type="OMA" id="FKDCVME"/>
<dbReference type="KEGG" id="atr:18424376"/>
<dbReference type="Pfam" id="PF05633">
    <property type="entry name" value="ROH1-like"/>
    <property type="match status" value="1"/>
</dbReference>
<dbReference type="GO" id="GO:0016020">
    <property type="term" value="C:membrane"/>
    <property type="evidence" value="ECO:0007669"/>
    <property type="project" value="UniProtKB-SubCell"/>
</dbReference>
<gene>
    <name evidence="7" type="ORF">AMTR_s00001p00251650</name>
</gene>
<proteinExistence type="inferred from homology"/>
<reference evidence="8" key="1">
    <citation type="journal article" date="2013" name="Science">
        <title>The Amborella genome and the evolution of flowering plants.</title>
        <authorList>
            <consortium name="Amborella Genome Project"/>
        </authorList>
    </citation>
    <scope>NUCLEOTIDE SEQUENCE [LARGE SCALE GENOMIC DNA]</scope>
</reference>
<evidence type="ECO:0000256" key="2">
    <source>
        <dbReference type="ARBA" id="ARBA00022692"/>
    </source>
</evidence>
<dbReference type="InterPro" id="IPR008511">
    <property type="entry name" value="ROH1-like"/>
</dbReference>
<evidence type="ECO:0008006" key="9">
    <source>
        <dbReference type="Google" id="ProtNLM"/>
    </source>
</evidence>
<dbReference type="Proteomes" id="UP000017836">
    <property type="component" value="Unassembled WGS sequence"/>
</dbReference>
<dbReference type="STRING" id="13333.W1NLM7"/>
<dbReference type="OrthoDB" id="694709at2759"/>
<comment type="subcellular location">
    <subcellularLocation>
        <location evidence="1">Membrane</location>
        <topology evidence="1">Single-pass membrane protein</topology>
    </subcellularLocation>
</comment>
<evidence type="ECO:0000313" key="7">
    <source>
        <dbReference type="EMBL" id="ERM96443.1"/>
    </source>
</evidence>
<evidence type="ECO:0000256" key="3">
    <source>
        <dbReference type="ARBA" id="ARBA00022989"/>
    </source>
</evidence>
<keyword evidence="8" id="KW-1185">Reference proteome</keyword>
<sequence length="366" mass="41183">MSRPHDGHHPSFPFGNPFKMRRPKRSPLSPKPIPLLTAFEARLADRIMKLMPRETGDILTLSWMRLAMETLSETHTDIKTLITDLQFPTSGWDEKWMHAYLEDSAKLLDICIALTFEISKLDQGLLILNYILHVLDLSVGFSSTDKLFRAHDSLLEWMHLIGSKALCTASPRNSKLESCSVLLRELAGFLCSTKLKASSKEKVLLRAMYGFKAQTVFVCTVFTAALSGSSGPLIDLHVPDELLWSSPFNDLQTCINGEIRRLYSAGSITVIKEMEFIDGCVIDLNMMIENLCHHSDVGEIETESLHKPVKEMGEIVNRLAQGLDLVSKQVNGFFQIVLSGRDSLLCNLRGSDDMQENNEMEHVERC</sequence>
<dbReference type="Gramene" id="ERM96443">
    <property type="protein sequence ID" value="ERM96443"/>
    <property type="gene ID" value="AMTR_s00001p00251650"/>
</dbReference>
<name>W1NLM7_AMBTC</name>
<dbReference type="eggNOG" id="ENOG502QPVM">
    <property type="taxonomic scope" value="Eukaryota"/>
</dbReference>